<accession>A0ABR2EK15</accession>
<name>A0ABR2EK15_9ROSI</name>
<organism evidence="1 2">
    <name type="scientific">Hibiscus sabdariffa</name>
    <name type="common">roselle</name>
    <dbReference type="NCBI Taxonomy" id="183260"/>
    <lineage>
        <taxon>Eukaryota</taxon>
        <taxon>Viridiplantae</taxon>
        <taxon>Streptophyta</taxon>
        <taxon>Embryophyta</taxon>
        <taxon>Tracheophyta</taxon>
        <taxon>Spermatophyta</taxon>
        <taxon>Magnoliopsida</taxon>
        <taxon>eudicotyledons</taxon>
        <taxon>Gunneridae</taxon>
        <taxon>Pentapetalae</taxon>
        <taxon>rosids</taxon>
        <taxon>malvids</taxon>
        <taxon>Malvales</taxon>
        <taxon>Malvaceae</taxon>
        <taxon>Malvoideae</taxon>
        <taxon>Hibiscus</taxon>
    </lineage>
</organism>
<keyword evidence="2" id="KW-1185">Reference proteome</keyword>
<comment type="caution">
    <text evidence="1">The sequence shown here is derived from an EMBL/GenBank/DDBJ whole genome shotgun (WGS) entry which is preliminary data.</text>
</comment>
<sequence>MDAATGHQGERPPDPVVVIEMSHIEDRPSLHVSPESQPTQKRGHAMEVPLHEADDMDVVIMDDGVGGGASPSTMLTCSEGLAPVMSSFKEKLMGPTRVMRDMQYISELDVEVPEEDATSSRFVLLDDDNVAEEEGIVSATEGVPASSDTTKTVAHESNSSVMMGSDLMSVNRASRLKKFTVQAKEDGRRGIRGLLRRGHMNHINWCRLKGQ</sequence>
<dbReference type="Proteomes" id="UP001472677">
    <property type="component" value="Unassembled WGS sequence"/>
</dbReference>
<protein>
    <submittedName>
        <fullName evidence="1">Uncharacterized protein</fullName>
    </submittedName>
</protein>
<reference evidence="1 2" key="1">
    <citation type="journal article" date="2024" name="G3 (Bethesda)">
        <title>Genome assembly of Hibiscus sabdariffa L. provides insights into metabolisms of medicinal natural products.</title>
        <authorList>
            <person name="Kim T."/>
        </authorList>
    </citation>
    <scope>NUCLEOTIDE SEQUENCE [LARGE SCALE GENOMIC DNA]</scope>
    <source>
        <strain evidence="1">TK-2024</strain>
        <tissue evidence="1">Old leaves</tissue>
    </source>
</reference>
<evidence type="ECO:0000313" key="2">
    <source>
        <dbReference type="Proteomes" id="UP001472677"/>
    </source>
</evidence>
<proteinExistence type="predicted"/>
<dbReference type="EMBL" id="JBBPBM010000013">
    <property type="protein sequence ID" value="KAK8561512.1"/>
    <property type="molecule type" value="Genomic_DNA"/>
</dbReference>
<evidence type="ECO:0000313" key="1">
    <source>
        <dbReference type="EMBL" id="KAK8561512.1"/>
    </source>
</evidence>
<gene>
    <name evidence="1" type="ORF">V6N12_048580</name>
</gene>